<feature type="signal peptide" evidence="6">
    <location>
        <begin position="1"/>
        <end position="24"/>
    </location>
</feature>
<dbReference type="InterPro" id="IPR010264">
    <property type="entry name" value="Self-incomp_S1"/>
</dbReference>
<organism evidence="7 8">
    <name type="scientific">Durio zibethinus</name>
    <name type="common">Durian</name>
    <dbReference type="NCBI Taxonomy" id="66656"/>
    <lineage>
        <taxon>Eukaryota</taxon>
        <taxon>Viridiplantae</taxon>
        <taxon>Streptophyta</taxon>
        <taxon>Embryophyta</taxon>
        <taxon>Tracheophyta</taxon>
        <taxon>Spermatophyta</taxon>
        <taxon>Magnoliopsida</taxon>
        <taxon>eudicotyledons</taxon>
        <taxon>Gunneridae</taxon>
        <taxon>Pentapetalae</taxon>
        <taxon>rosids</taxon>
        <taxon>malvids</taxon>
        <taxon>Malvales</taxon>
        <taxon>Malvaceae</taxon>
        <taxon>Helicteroideae</taxon>
        <taxon>Durio</taxon>
    </lineage>
</organism>
<evidence type="ECO:0000313" key="7">
    <source>
        <dbReference type="Proteomes" id="UP000515121"/>
    </source>
</evidence>
<name>A0A6P5ZIR1_DURZI</name>
<comment type="subcellular location">
    <subcellularLocation>
        <location evidence="1 6">Secreted</location>
    </subcellularLocation>
</comment>
<keyword evidence="3 6" id="KW-0713">Self-incompatibility</keyword>
<dbReference type="KEGG" id="dzi:111301010"/>
<evidence type="ECO:0000313" key="8">
    <source>
        <dbReference type="RefSeq" id="XP_022752271.1"/>
    </source>
</evidence>
<keyword evidence="5 6" id="KW-0732">Signal</keyword>
<keyword evidence="4 6" id="KW-0964">Secreted</keyword>
<dbReference type="Proteomes" id="UP000515121">
    <property type="component" value="Unplaced"/>
</dbReference>
<evidence type="ECO:0000256" key="2">
    <source>
        <dbReference type="ARBA" id="ARBA00005581"/>
    </source>
</evidence>
<dbReference type="GeneID" id="111301010"/>
<evidence type="ECO:0000256" key="4">
    <source>
        <dbReference type="ARBA" id="ARBA00022525"/>
    </source>
</evidence>
<evidence type="ECO:0000256" key="5">
    <source>
        <dbReference type="ARBA" id="ARBA00022729"/>
    </source>
</evidence>
<dbReference type="Pfam" id="PF05938">
    <property type="entry name" value="Self-incomp_S1"/>
    <property type="match status" value="1"/>
</dbReference>
<dbReference type="GO" id="GO:0060320">
    <property type="term" value="P:rejection of self pollen"/>
    <property type="evidence" value="ECO:0007669"/>
    <property type="project" value="UniProtKB-KW"/>
</dbReference>
<feature type="chain" id="PRO_5028517724" description="S-protein homolog" evidence="6">
    <location>
        <begin position="25"/>
        <end position="137"/>
    </location>
</feature>
<dbReference type="PANTHER" id="PTHR31232">
    <property type="match status" value="1"/>
</dbReference>
<accession>A0A6P5ZIR1</accession>
<dbReference type="PANTHER" id="PTHR31232:SF155">
    <property type="entry name" value="PLANT SELF-INCOMPATIBILITY PROTEIN S1 FAMILY"/>
    <property type="match status" value="1"/>
</dbReference>
<reference evidence="8" key="1">
    <citation type="submission" date="2025-08" db="UniProtKB">
        <authorList>
            <consortium name="RefSeq"/>
        </authorList>
    </citation>
    <scope>IDENTIFICATION</scope>
    <source>
        <tissue evidence="8">Fruit stalk</tissue>
    </source>
</reference>
<dbReference type="GO" id="GO:0005576">
    <property type="term" value="C:extracellular region"/>
    <property type="evidence" value="ECO:0007669"/>
    <property type="project" value="UniProtKB-SubCell"/>
</dbReference>
<dbReference type="AlphaFoldDB" id="A0A6P5ZIR1"/>
<keyword evidence="7" id="KW-1185">Reference proteome</keyword>
<comment type="similarity">
    <text evidence="2 6">Belongs to the plant self-incompatibility (S1) protein family.</text>
</comment>
<evidence type="ECO:0000256" key="3">
    <source>
        <dbReference type="ARBA" id="ARBA00022471"/>
    </source>
</evidence>
<protein>
    <recommendedName>
        <fullName evidence="6">S-protein homolog</fullName>
    </recommendedName>
</protein>
<evidence type="ECO:0000256" key="1">
    <source>
        <dbReference type="ARBA" id="ARBA00004613"/>
    </source>
</evidence>
<sequence length="137" mass="16149">MGISNKFMAILLVVAIALSQSVLLMPERDIMFTIINGLSDNELTIHCQSKDDDLGVHLIHMSKEWYWTFEANFGGTTLFWCNMSWANHHGRFDVYWVNRELLDKCDFKECFWKAEDDGLYLKNNKDNSWILIYNWDS</sequence>
<dbReference type="RefSeq" id="XP_022752271.1">
    <property type="nucleotide sequence ID" value="XM_022896536.1"/>
</dbReference>
<gene>
    <name evidence="8" type="primary">LOC111301010</name>
</gene>
<dbReference type="OrthoDB" id="929995at2759"/>
<evidence type="ECO:0000256" key="6">
    <source>
        <dbReference type="RuleBase" id="RU367044"/>
    </source>
</evidence>
<proteinExistence type="inferred from homology"/>